<evidence type="ECO:0000259" key="4">
    <source>
        <dbReference type="PROSITE" id="PS51898"/>
    </source>
</evidence>
<dbReference type="AlphaFoldDB" id="A0A839QXU1"/>
<evidence type="ECO:0000313" key="6">
    <source>
        <dbReference type="Proteomes" id="UP000523000"/>
    </source>
</evidence>
<dbReference type="GO" id="GO:0015074">
    <property type="term" value="P:DNA integration"/>
    <property type="evidence" value="ECO:0007669"/>
    <property type="project" value="InterPro"/>
</dbReference>
<dbReference type="PROSITE" id="PS51898">
    <property type="entry name" value="TYR_RECOMBINASE"/>
    <property type="match status" value="1"/>
</dbReference>
<sequence length="285" mass="31475">MRTEKLLNQYIDYLLASDADGISTATALSWANLPQKSDGSWRNYRLSVVRTFARYLSISDAAVEVPPMGLLPYCPPRATPYLYSASEITALMGAASILSCPQRQVTMATLVGLLAATGMRVGEAIRLDMTDIDQSRQLLRVRDTKFGKSREVLLHPTAVTALEKYRADRARWQPRSDCPALFLSLAGTRLLYCNVHHAFRRMVTEAGLSARSHKCQPRIHDLRHSFTVASMLDAYAAGGDGQAQLALISTYLGHTDPAATYWYLSAAPELMAAAAQRLTAYEERS</sequence>
<name>A0A839QXU1_9MICC</name>
<evidence type="ECO:0000256" key="3">
    <source>
        <dbReference type="ARBA" id="ARBA00023172"/>
    </source>
</evidence>
<evidence type="ECO:0000256" key="2">
    <source>
        <dbReference type="ARBA" id="ARBA00023125"/>
    </source>
</evidence>
<comment type="caution">
    <text evidence="5">The sequence shown here is derived from an EMBL/GenBank/DDBJ whole genome shotgun (WGS) entry which is preliminary data.</text>
</comment>
<proteinExistence type="inferred from homology"/>
<dbReference type="GO" id="GO:0006310">
    <property type="term" value="P:DNA recombination"/>
    <property type="evidence" value="ECO:0007669"/>
    <property type="project" value="UniProtKB-KW"/>
</dbReference>
<dbReference type="InterPro" id="IPR050090">
    <property type="entry name" value="Tyrosine_recombinase_XerCD"/>
</dbReference>
<dbReference type="PANTHER" id="PTHR30349">
    <property type="entry name" value="PHAGE INTEGRASE-RELATED"/>
    <property type="match status" value="1"/>
</dbReference>
<dbReference type="EMBL" id="JACHVS010000002">
    <property type="protein sequence ID" value="MBB2996781.1"/>
    <property type="molecule type" value="Genomic_DNA"/>
</dbReference>
<dbReference type="Pfam" id="PF00589">
    <property type="entry name" value="Phage_integrase"/>
    <property type="match status" value="1"/>
</dbReference>
<keyword evidence="2" id="KW-0238">DNA-binding</keyword>
<comment type="similarity">
    <text evidence="1">Belongs to the 'phage' integrase family.</text>
</comment>
<dbReference type="Gene3D" id="1.10.443.10">
    <property type="entry name" value="Intergrase catalytic core"/>
    <property type="match status" value="1"/>
</dbReference>
<dbReference type="InterPro" id="IPR013762">
    <property type="entry name" value="Integrase-like_cat_sf"/>
</dbReference>
<feature type="domain" description="Tyr recombinase" evidence="4">
    <location>
        <begin position="77"/>
        <end position="276"/>
    </location>
</feature>
<evidence type="ECO:0000313" key="5">
    <source>
        <dbReference type="EMBL" id="MBB2996781.1"/>
    </source>
</evidence>
<dbReference type="InterPro" id="IPR002104">
    <property type="entry name" value="Integrase_catalytic"/>
</dbReference>
<evidence type="ECO:0000256" key="1">
    <source>
        <dbReference type="ARBA" id="ARBA00008857"/>
    </source>
</evidence>
<dbReference type="Proteomes" id="UP000523000">
    <property type="component" value="Unassembled WGS sequence"/>
</dbReference>
<keyword evidence="3" id="KW-0233">DNA recombination</keyword>
<gene>
    <name evidence="5" type="ORF">E9229_003028</name>
</gene>
<dbReference type="RefSeq" id="WP_221184670.1">
    <property type="nucleotide sequence ID" value="NZ_BAABGK010000035.1"/>
</dbReference>
<keyword evidence="6" id="KW-1185">Reference proteome</keyword>
<protein>
    <submittedName>
        <fullName evidence="5">Integrase</fullName>
    </submittedName>
</protein>
<accession>A0A839QXU1</accession>
<dbReference type="GO" id="GO:0003677">
    <property type="term" value="F:DNA binding"/>
    <property type="evidence" value="ECO:0007669"/>
    <property type="project" value="UniProtKB-KW"/>
</dbReference>
<dbReference type="PANTHER" id="PTHR30349:SF41">
    <property type="entry name" value="INTEGRASE_RECOMBINASE PROTEIN MJ0367-RELATED"/>
    <property type="match status" value="1"/>
</dbReference>
<organism evidence="5 6">
    <name type="scientific">Paeniglutamicibacter cryotolerans</name>
    <dbReference type="NCBI Taxonomy" id="670079"/>
    <lineage>
        <taxon>Bacteria</taxon>
        <taxon>Bacillati</taxon>
        <taxon>Actinomycetota</taxon>
        <taxon>Actinomycetes</taxon>
        <taxon>Micrococcales</taxon>
        <taxon>Micrococcaceae</taxon>
        <taxon>Paeniglutamicibacter</taxon>
    </lineage>
</organism>
<dbReference type="InterPro" id="IPR011010">
    <property type="entry name" value="DNA_brk_join_enz"/>
</dbReference>
<dbReference type="SUPFAM" id="SSF56349">
    <property type="entry name" value="DNA breaking-rejoining enzymes"/>
    <property type="match status" value="1"/>
</dbReference>
<reference evidence="5 6" key="1">
    <citation type="submission" date="2020-08" db="EMBL/GenBank/DDBJ databases">
        <title>Sequencing the genomes of 1000 actinobacteria strains.</title>
        <authorList>
            <person name="Klenk H.-P."/>
        </authorList>
    </citation>
    <scope>NUCLEOTIDE SEQUENCE [LARGE SCALE GENOMIC DNA]</scope>
    <source>
        <strain evidence="5 6">DSM 22826</strain>
    </source>
</reference>